<dbReference type="GO" id="GO:0016787">
    <property type="term" value="F:hydrolase activity"/>
    <property type="evidence" value="ECO:0007669"/>
    <property type="project" value="UniProtKB-KW"/>
</dbReference>
<reference evidence="1" key="1">
    <citation type="submission" date="2021-04" db="EMBL/GenBank/DDBJ databases">
        <title>Pseudonocardia sp. nov., isolated from sandy soil of mangrove forest.</title>
        <authorList>
            <person name="Zan Z."/>
            <person name="Huang R."/>
            <person name="Liu W."/>
        </authorList>
    </citation>
    <scope>NUCLEOTIDE SEQUENCE</scope>
    <source>
        <strain evidence="1">S2-4</strain>
    </source>
</reference>
<keyword evidence="1" id="KW-0378">Hydrolase</keyword>
<accession>A0ABT0ZRW3</accession>
<protein>
    <submittedName>
        <fullName evidence="1">HAD family hydrolase</fullName>
    </submittedName>
</protein>
<organism evidence="1 2">
    <name type="scientific">Pseudonocardia humida</name>
    <dbReference type="NCBI Taxonomy" id="2800819"/>
    <lineage>
        <taxon>Bacteria</taxon>
        <taxon>Bacillati</taxon>
        <taxon>Actinomycetota</taxon>
        <taxon>Actinomycetes</taxon>
        <taxon>Pseudonocardiales</taxon>
        <taxon>Pseudonocardiaceae</taxon>
        <taxon>Pseudonocardia</taxon>
    </lineage>
</organism>
<keyword evidence="2" id="KW-1185">Reference proteome</keyword>
<sequence>MSELANGSAARGGPVVFLDLDRTTIYSAAALAIDVPDHAAPRLLCVEVYRGAPLSFMTEAAVAAFERLLGAATVVPTTTRTVEQLARVHLPGPPARYAVAGNGGDLLVDGVPDPAWAAAVRERLVGCAPLDEVAAHVGSVSGEFVLNRRTASGLFVYAVVDRAALPAQWVPELAAWCAPRGWAVSLQGRKVYAVPTPLTKSAAAAEVLARTGGGPLLAAGDSLLDADLLRAADIAVRPAHGELHDAGFGLPHLHVTAARGAAAGTELLGWLADRAAAGTTASTTDGAVDGAVDGMAPDAATSGSGRL</sequence>
<evidence type="ECO:0000313" key="2">
    <source>
        <dbReference type="Proteomes" id="UP001165283"/>
    </source>
</evidence>
<dbReference type="InterPro" id="IPR036412">
    <property type="entry name" value="HAD-like_sf"/>
</dbReference>
<dbReference type="EMBL" id="JAGSOV010000001">
    <property type="protein sequence ID" value="MCO1653457.1"/>
    <property type="molecule type" value="Genomic_DNA"/>
</dbReference>
<dbReference type="SUPFAM" id="SSF56784">
    <property type="entry name" value="HAD-like"/>
    <property type="match status" value="1"/>
</dbReference>
<proteinExistence type="predicted"/>
<dbReference type="Proteomes" id="UP001165283">
    <property type="component" value="Unassembled WGS sequence"/>
</dbReference>
<comment type="caution">
    <text evidence="1">The sequence shown here is derived from an EMBL/GenBank/DDBJ whole genome shotgun (WGS) entry which is preliminary data.</text>
</comment>
<evidence type="ECO:0000313" key="1">
    <source>
        <dbReference type="EMBL" id="MCO1653457.1"/>
    </source>
</evidence>
<gene>
    <name evidence="1" type="ORF">KDL28_00150</name>
</gene>
<dbReference type="RefSeq" id="WP_252435045.1">
    <property type="nucleotide sequence ID" value="NZ_JAGSOV010000001.1"/>
</dbReference>
<name>A0ABT0ZRW3_9PSEU</name>